<reference evidence="9 10" key="1">
    <citation type="submission" date="2012-05" db="EMBL/GenBank/DDBJ databases">
        <title>Finished chromosome of genome of Oscillatoria sp. PCC 7112.</title>
        <authorList>
            <consortium name="US DOE Joint Genome Institute"/>
            <person name="Gugger M."/>
            <person name="Coursin T."/>
            <person name="Rippka R."/>
            <person name="Tandeau De Marsac N."/>
            <person name="Huntemann M."/>
            <person name="Wei C.-L."/>
            <person name="Han J."/>
            <person name="Detter J.C."/>
            <person name="Han C."/>
            <person name="Tapia R."/>
            <person name="Davenport K."/>
            <person name="Daligault H."/>
            <person name="Erkkila T."/>
            <person name="Gu W."/>
            <person name="Munk A.C.C."/>
            <person name="Teshima H."/>
            <person name="Xu Y."/>
            <person name="Chain P."/>
            <person name="Chen A."/>
            <person name="Krypides N."/>
            <person name="Mavromatis K."/>
            <person name="Markowitz V."/>
            <person name="Szeto E."/>
            <person name="Ivanova N."/>
            <person name="Mikhailova N."/>
            <person name="Ovchinnikova G."/>
            <person name="Pagani I."/>
            <person name="Pati A."/>
            <person name="Goodwin L."/>
            <person name="Peters L."/>
            <person name="Pitluck S."/>
            <person name="Woyke T."/>
            <person name="Kerfeld C."/>
        </authorList>
    </citation>
    <scope>NUCLEOTIDE SEQUENCE [LARGE SCALE GENOMIC DNA]</scope>
    <source>
        <strain evidence="9 10">PCC 7112</strain>
    </source>
</reference>
<evidence type="ECO:0000313" key="9">
    <source>
        <dbReference type="EMBL" id="AFZ10300.1"/>
    </source>
</evidence>
<dbReference type="GO" id="GO:0016987">
    <property type="term" value="F:sigma factor activity"/>
    <property type="evidence" value="ECO:0007669"/>
    <property type="project" value="UniProtKB-KW"/>
</dbReference>
<dbReference type="Proteomes" id="UP000010478">
    <property type="component" value="Chromosome"/>
</dbReference>
<feature type="domain" description="RNA polymerase sigma factor 70 region 4 type 2" evidence="8">
    <location>
        <begin position="132"/>
        <end position="179"/>
    </location>
</feature>
<evidence type="ECO:0000256" key="1">
    <source>
        <dbReference type="ARBA" id="ARBA00010641"/>
    </source>
</evidence>
<keyword evidence="4" id="KW-0238">DNA-binding</keyword>
<dbReference type="Pfam" id="PF08281">
    <property type="entry name" value="Sigma70_r4_2"/>
    <property type="match status" value="1"/>
</dbReference>
<dbReference type="RefSeq" id="WP_015179498.1">
    <property type="nucleotide sequence ID" value="NC_019729.1"/>
</dbReference>
<keyword evidence="2" id="KW-0805">Transcription regulation</keyword>
<evidence type="ECO:0000313" key="10">
    <source>
        <dbReference type="Proteomes" id="UP000010478"/>
    </source>
</evidence>
<name>K9VST0_9CYAN</name>
<dbReference type="AlphaFoldDB" id="K9VST0"/>
<dbReference type="InterPro" id="IPR036388">
    <property type="entry name" value="WH-like_DNA-bd_sf"/>
</dbReference>
<dbReference type="KEGG" id="oni:Osc7112_6112"/>
<accession>K9VST0</accession>
<dbReference type="GO" id="GO:0006352">
    <property type="term" value="P:DNA-templated transcription initiation"/>
    <property type="evidence" value="ECO:0007669"/>
    <property type="project" value="InterPro"/>
</dbReference>
<dbReference type="CDD" id="cd06171">
    <property type="entry name" value="Sigma70_r4"/>
    <property type="match status" value="1"/>
</dbReference>
<evidence type="ECO:0000256" key="5">
    <source>
        <dbReference type="ARBA" id="ARBA00023163"/>
    </source>
</evidence>
<dbReference type="HOGENOM" id="CLU_696064_0_0_3"/>
<keyword evidence="5" id="KW-0804">Transcription</keyword>
<keyword evidence="10" id="KW-1185">Reference proteome</keyword>
<dbReference type="SUPFAM" id="SSF88659">
    <property type="entry name" value="Sigma3 and sigma4 domains of RNA polymerase sigma factors"/>
    <property type="match status" value="1"/>
</dbReference>
<dbReference type="Pfam" id="PF04542">
    <property type="entry name" value="Sigma70_r2"/>
    <property type="match status" value="1"/>
</dbReference>
<feature type="region of interest" description="Disordered" evidence="6">
    <location>
        <begin position="190"/>
        <end position="216"/>
    </location>
</feature>
<dbReference type="STRING" id="179408.Osc7112_6112"/>
<evidence type="ECO:0000256" key="4">
    <source>
        <dbReference type="ARBA" id="ARBA00023125"/>
    </source>
</evidence>
<dbReference type="InterPro" id="IPR007627">
    <property type="entry name" value="RNA_pol_sigma70_r2"/>
</dbReference>
<dbReference type="Gene3D" id="1.10.10.10">
    <property type="entry name" value="Winged helix-like DNA-binding domain superfamily/Winged helix DNA-binding domain"/>
    <property type="match status" value="1"/>
</dbReference>
<evidence type="ECO:0000256" key="2">
    <source>
        <dbReference type="ARBA" id="ARBA00023015"/>
    </source>
</evidence>
<sequence>MLNCSSASIPCSGTQDIDSAFWKKWQDNQDYLYRCCRKWMGNPTDAEDALSRAMLKAWEKARDGTDDIKNFKAWLTKLTYNLCADIHRERNRGTLGVDSLDTIAIGNETELISQEETPVRAAMRREVELFFRAAIDELSDRLRETFILHFESGLSYQDIAEQLGISYDNVRKRISQARAILRQRFHENFGENGTDSNLSNPKSRVSPQSIKGKKSQNIVEKKPVTEEIEEREIVAGREIQEPVLVNAQSDGDIGEREIVAGGEVLEAAVCVLHLGANDDSPLRILANSLGDDSEKSIAPNAYSGLLSESWESQKALGVQASLMQPSQGCCTISDCNPLYSQFLNRENPYLTDVRSPEMRSGQRAGGISRSVASYVSLFLLYWRMWADSGGCWLCSI</sequence>
<organism evidence="9 10">
    <name type="scientific">Phormidium nigroviride PCC 7112</name>
    <dbReference type="NCBI Taxonomy" id="179408"/>
    <lineage>
        <taxon>Bacteria</taxon>
        <taxon>Bacillati</taxon>
        <taxon>Cyanobacteriota</taxon>
        <taxon>Cyanophyceae</taxon>
        <taxon>Oscillatoriophycideae</taxon>
        <taxon>Oscillatoriales</taxon>
        <taxon>Oscillatoriaceae</taxon>
        <taxon>Phormidium</taxon>
    </lineage>
</organism>
<dbReference type="PANTHER" id="PTHR43133">
    <property type="entry name" value="RNA POLYMERASE ECF-TYPE SIGMA FACTO"/>
    <property type="match status" value="1"/>
</dbReference>
<evidence type="ECO:0000259" key="7">
    <source>
        <dbReference type="Pfam" id="PF04542"/>
    </source>
</evidence>
<dbReference type="InterPro" id="IPR013324">
    <property type="entry name" value="RNA_pol_sigma_r3/r4-like"/>
</dbReference>
<dbReference type="InterPro" id="IPR013249">
    <property type="entry name" value="RNA_pol_sigma70_r4_t2"/>
</dbReference>
<dbReference type="InterPro" id="IPR013325">
    <property type="entry name" value="RNA_pol_sigma_r2"/>
</dbReference>
<dbReference type="InterPro" id="IPR014284">
    <property type="entry name" value="RNA_pol_sigma-70_dom"/>
</dbReference>
<dbReference type="SUPFAM" id="SSF88946">
    <property type="entry name" value="Sigma2 domain of RNA polymerase sigma factors"/>
    <property type="match status" value="1"/>
</dbReference>
<dbReference type="Gene3D" id="1.10.1740.10">
    <property type="match status" value="1"/>
</dbReference>
<dbReference type="NCBIfam" id="TIGR02937">
    <property type="entry name" value="sigma70-ECF"/>
    <property type="match status" value="1"/>
</dbReference>
<feature type="compositionally biased region" description="Polar residues" evidence="6">
    <location>
        <begin position="191"/>
        <end position="209"/>
    </location>
</feature>
<gene>
    <name evidence="9" type="ORF">Osc7112_6112</name>
</gene>
<keyword evidence="3" id="KW-0731">Sigma factor</keyword>
<evidence type="ECO:0000259" key="8">
    <source>
        <dbReference type="Pfam" id="PF08281"/>
    </source>
</evidence>
<evidence type="ECO:0000256" key="3">
    <source>
        <dbReference type="ARBA" id="ARBA00023082"/>
    </source>
</evidence>
<feature type="domain" description="RNA polymerase sigma-70 region 2" evidence="7">
    <location>
        <begin position="26"/>
        <end position="92"/>
    </location>
</feature>
<dbReference type="InterPro" id="IPR039425">
    <property type="entry name" value="RNA_pol_sigma-70-like"/>
</dbReference>
<comment type="similarity">
    <text evidence="1">Belongs to the sigma-70 factor family. ECF subfamily.</text>
</comment>
<dbReference type="EMBL" id="CP003614">
    <property type="protein sequence ID" value="AFZ10300.1"/>
    <property type="molecule type" value="Genomic_DNA"/>
</dbReference>
<proteinExistence type="inferred from homology"/>
<dbReference type="PANTHER" id="PTHR43133:SF8">
    <property type="entry name" value="RNA POLYMERASE SIGMA FACTOR HI_1459-RELATED"/>
    <property type="match status" value="1"/>
</dbReference>
<dbReference type="GO" id="GO:0003677">
    <property type="term" value="F:DNA binding"/>
    <property type="evidence" value="ECO:0007669"/>
    <property type="project" value="UniProtKB-KW"/>
</dbReference>
<dbReference type="OrthoDB" id="7193272at2"/>
<dbReference type="eggNOG" id="COG1595">
    <property type="taxonomic scope" value="Bacteria"/>
</dbReference>
<protein>
    <submittedName>
        <fullName evidence="9">RNA polymerase, sigma-24 subunit, ECF subfamily</fullName>
    </submittedName>
</protein>
<evidence type="ECO:0000256" key="6">
    <source>
        <dbReference type="SAM" id="MobiDB-lite"/>
    </source>
</evidence>